<dbReference type="GO" id="GO:0005886">
    <property type="term" value="C:plasma membrane"/>
    <property type="evidence" value="ECO:0007669"/>
    <property type="project" value="UniProtKB-SubCell"/>
</dbReference>
<evidence type="ECO:0000256" key="6">
    <source>
        <dbReference type="ARBA" id="ARBA00023136"/>
    </source>
</evidence>
<dbReference type="PANTHER" id="PTHR30561">
    <property type="entry name" value="SMR FAMILY PROTON-DEPENDENT DRUG EFFLUX TRANSPORTER SUGE"/>
    <property type="match status" value="1"/>
</dbReference>
<dbReference type="FunFam" id="1.10.3730.20:FF:000001">
    <property type="entry name" value="Quaternary ammonium compound resistance transporter SugE"/>
    <property type="match status" value="1"/>
</dbReference>
<feature type="transmembrane region" description="Helical" evidence="10">
    <location>
        <begin position="27"/>
        <end position="47"/>
    </location>
</feature>
<keyword evidence="2" id="KW-0813">Transport</keyword>
<evidence type="ECO:0000256" key="1">
    <source>
        <dbReference type="ARBA" id="ARBA00004651"/>
    </source>
</evidence>
<dbReference type="PANTHER" id="PTHR30561:SF0">
    <property type="entry name" value="GUANIDINIUM EXPORTER"/>
    <property type="match status" value="1"/>
</dbReference>
<evidence type="ECO:0000256" key="2">
    <source>
        <dbReference type="ARBA" id="ARBA00022448"/>
    </source>
</evidence>
<comment type="similarity">
    <text evidence="7">Belongs to the drug/metabolite transporter (DMT) superfamily. Small multidrug resistance (SMR) (TC 2.A.7.1) family. Gdx/SugE subfamily.</text>
</comment>
<sequence>MAWTLLVVSGVLDVCWAISVKMADGYSRLTWSILSFVLLAAFIYALGRALQVLPIGTAYAVWTGIGAVGSIVVGIVIFREPATFFRLFWIAVTLSGIVGLKLSST</sequence>
<evidence type="ECO:0000256" key="8">
    <source>
        <dbReference type="ARBA" id="ARBA00039168"/>
    </source>
</evidence>
<evidence type="ECO:0000256" key="10">
    <source>
        <dbReference type="SAM" id="Phobius"/>
    </source>
</evidence>
<dbReference type="InterPro" id="IPR045324">
    <property type="entry name" value="Small_multidrug_res"/>
</dbReference>
<organism evidence="11 12">
    <name type="scientific">Rhizobium lusitanum</name>
    <dbReference type="NCBI Taxonomy" id="293958"/>
    <lineage>
        <taxon>Bacteria</taxon>
        <taxon>Pseudomonadati</taxon>
        <taxon>Pseudomonadota</taxon>
        <taxon>Alphaproteobacteria</taxon>
        <taxon>Hyphomicrobiales</taxon>
        <taxon>Rhizobiaceae</taxon>
        <taxon>Rhizobium/Agrobacterium group</taxon>
        <taxon>Rhizobium</taxon>
    </lineage>
</organism>
<keyword evidence="4 9" id="KW-0812">Transmembrane</keyword>
<gene>
    <name evidence="11" type="ORF">GGD46_003180</name>
</gene>
<keyword evidence="5 10" id="KW-1133">Transmembrane helix</keyword>
<dbReference type="GO" id="GO:0022857">
    <property type="term" value="F:transmembrane transporter activity"/>
    <property type="evidence" value="ECO:0007669"/>
    <property type="project" value="InterPro"/>
</dbReference>
<dbReference type="SUPFAM" id="SSF103481">
    <property type="entry name" value="Multidrug resistance efflux transporter EmrE"/>
    <property type="match status" value="1"/>
</dbReference>
<name>A0A7X0MCY8_9HYPH</name>
<evidence type="ECO:0000256" key="7">
    <source>
        <dbReference type="ARBA" id="ARBA00038151"/>
    </source>
</evidence>
<accession>A0A7X0MCY8</accession>
<dbReference type="GO" id="GO:1990961">
    <property type="term" value="P:xenobiotic detoxification by transmembrane export across the plasma membrane"/>
    <property type="evidence" value="ECO:0007669"/>
    <property type="project" value="UniProtKB-ARBA"/>
</dbReference>
<comment type="subcellular location">
    <subcellularLocation>
        <location evidence="1 9">Cell membrane</location>
        <topology evidence="1 9">Multi-pass membrane protein</topology>
    </subcellularLocation>
</comment>
<dbReference type="InterPro" id="IPR037185">
    <property type="entry name" value="EmrE-like"/>
</dbReference>
<comment type="caution">
    <text evidence="11">The sequence shown here is derived from an EMBL/GenBank/DDBJ whole genome shotgun (WGS) entry which is preliminary data.</text>
</comment>
<dbReference type="Proteomes" id="UP000565576">
    <property type="component" value="Unassembled WGS sequence"/>
</dbReference>
<dbReference type="AlphaFoldDB" id="A0A7X0MCY8"/>
<dbReference type="Gene3D" id="1.10.3730.20">
    <property type="match status" value="1"/>
</dbReference>
<dbReference type="RefSeq" id="WP_184705337.1">
    <property type="nucleotide sequence ID" value="NZ_JACHBG010000006.1"/>
</dbReference>
<dbReference type="InterPro" id="IPR000390">
    <property type="entry name" value="Small_drug/metabolite_transptr"/>
</dbReference>
<reference evidence="11 12" key="1">
    <citation type="submission" date="2020-08" db="EMBL/GenBank/DDBJ databases">
        <title>Genomic Encyclopedia of Type Strains, Phase IV (KMG-V): Genome sequencing to study the core and pangenomes of soil and plant-associated prokaryotes.</title>
        <authorList>
            <person name="Whitman W."/>
        </authorList>
    </citation>
    <scope>NUCLEOTIDE SEQUENCE [LARGE SCALE GENOMIC DNA]</scope>
    <source>
        <strain evidence="11 12">SEMIA 4060</strain>
    </source>
</reference>
<proteinExistence type="inferred from homology"/>
<dbReference type="EMBL" id="JACHBG010000006">
    <property type="protein sequence ID" value="MBB6485886.1"/>
    <property type="molecule type" value="Genomic_DNA"/>
</dbReference>
<feature type="transmembrane region" description="Helical" evidence="10">
    <location>
        <begin position="84"/>
        <end position="102"/>
    </location>
</feature>
<evidence type="ECO:0000256" key="5">
    <source>
        <dbReference type="ARBA" id="ARBA00022989"/>
    </source>
</evidence>
<keyword evidence="3" id="KW-1003">Cell membrane</keyword>
<protein>
    <recommendedName>
        <fullName evidence="8">Guanidinium exporter</fullName>
    </recommendedName>
</protein>
<dbReference type="Pfam" id="PF00893">
    <property type="entry name" value="Multi_Drug_Res"/>
    <property type="match status" value="1"/>
</dbReference>
<feature type="transmembrane region" description="Helical" evidence="10">
    <location>
        <begin position="59"/>
        <end position="78"/>
    </location>
</feature>
<keyword evidence="6 10" id="KW-0472">Membrane</keyword>
<evidence type="ECO:0000256" key="3">
    <source>
        <dbReference type="ARBA" id="ARBA00022475"/>
    </source>
</evidence>
<evidence type="ECO:0000313" key="11">
    <source>
        <dbReference type="EMBL" id="MBB6485886.1"/>
    </source>
</evidence>
<evidence type="ECO:0000256" key="9">
    <source>
        <dbReference type="RuleBase" id="RU003942"/>
    </source>
</evidence>
<evidence type="ECO:0000313" key="12">
    <source>
        <dbReference type="Proteomes" id="UP000565576"/>
    </source>
</evidence>
<evidence type="ECO:0000256" key="4">
    <source>
        <dbReference type="ARBA" id="ARBA00022692"/>
    </source>
</evidence>